<keyword evidence="4" id="KW-1003">Cell membrane</keyword>
<dbReference type="PROSITE" id="PS00216">
    <property type="entry name" value="SUGAR_TRANSPORT_1"/>
    <property type="match status" value="1"/>
</dbReference>
<keyword evidence="6" id="KW-0769">Symport</keyword>
<dbReference type="Gene3D" id="1.20.1250.20">
    <property type="entry name" value="MFS general substrate transporter like domains"/>
    <property type="match status" value="2"/>
</dbReference>
<dbReference type="InterPro" id="IPR036259">
    <property type="entry name" value="MFS_trans_sf"/>
</dbReference>
<keyword evidence="5 10" id="KW-0812">Transmembrane</keyword>
<evidence type="ECO:0000256" key="6">
    <source>
        <dbReference type="ARBA" id="ARBA00022847"/>
    </source>
</evidence>
<evidence type="ECO:0000256" key="5">
    <source>
        <dbReference type="ARBA" id="ARBA00022692"/>
    </source>
</evidence>
<evidence type="ECO:0000259" key="11">
    <source>
        <dbReference type="PROSITE" id="PS50850"/>
    </source>
</evidence>
<reference evidence="12" key="1">
    <citation type="submission" date="2020-07" db="EMBL/GenBank/DDBJ databases">
        <authorList>
            <person name="Tarantini F.S."/>
            <person name="Hong K.W."/>
            <person name="Chan K.G."/>
        </authorList>
    </citation>
    <scope>NUCLEOTIDE SEQUENCE</scope>
    <source>
        <strain evidence="12">32-07</strain>
    </source>
</reference>
<evidence type="ECO:0000256" key="7">
    <source>
        <dbReference type="ARBA" id="ARBA00022989"/>
    </source>
</evidence>
<evidence type="ECO:0000256" key="4">
    <source>
        <dbReference type="ARBA" id="ARBA00022475"/>
    </source>
</evidence>
<dbReference type="PANTHER" id="PTHR43528">
    <property type="entry name" value="ALPHA-KETOGLUTARATE PERMEASE"/>
    <property type="match status" value="1"/>
</dbReference>
<feature type="transmembrane region" description="Helical" evidence="10">
    <location>
        <begin position="403"/>
        <end position="421"/>
    </location>
</feature>
<feature type="domain" description="Major facilitator superfamily (MFS) profile" evidence="11">
    <location>
        <begin position="17"/>
        <end position="425"/>
    </location>
</feature>
<proteinExistence type="inferred from homology"/>
<dbReference type="Proteomes" id="UP001049518">
    <property type="component" value="Chromosome"/>
</dbReference>
<feature type="transmembrane region" description="Helical" evidence="10">
    <location>
        <begin position="56"/>
        <end position="77"/>
    </location>
</feature>
<comment type="similarity">
    <text evidence="2">Belongs to the major facilitator superfamily. Metabolite:H+ Symporter (MHS) family (TC 2.A.1.6) family.</text>
</comment>
<feature type="transmembrane region" description="Helical" evidence="10">
    <location>
        <begin position="334"/>
        <end position="358"/>
    </location>
</feature>
<sequence length="470" mass="49142">MTAPPDPVPAGRVPWRAVIGGSVGNLVEWYDWFVYASFATYFASAFFPAGDDTAQLLNTAGIFAVGFFMRPVGGWLLGRYADRRGRKAALTLTVTLMSGSALLIAAAPTYGSVGYFGAFVLLAARMLQGLSVGGEYAASATYLTEATPPGRRGFASSFQYVSMTAGQLIGLGLQIVLQRTMSEEALKSYGWRVPFIVGAAAAAVVFYLRRSLLETEAYDGQDDQVAGAGRGTVRELLAHRREAVLVVALTMGGTLAYYTYTTYLTKYLSNTAGLPKSTASLVGFCALFAFMCLQPPAGALSDRIGRRPLLIAFGIGGTLGTVPLMTALSGARGFGGALALSLAGLAVVTGYTSINAVVKAELFPTHVRALGVALPYAIANALFGGTAEYVALWFKKAGAESGFYWYVAGCAAVSLVVYVCMRETRDAALTPREGTPSGDVPVPSRGTAVSGSGAAVSRGAPPPPRARPGR</sequence>
<evidence type="ECO:0000256" key="1">
    <source>
        <dbReference type="ARBA" id="ARBA00004651"/>
    </source>
</evidence>
<dbReference type="PROSITE" id="PS50850">
    <property type="entry name" value="MFS"/>
    <property type="match status" value="1"/>
</dbReference>
<evidence type="ECO:0000256" key="9">
    <source>
        <dbReference type="SAM" id="MobiDB-lite"/>
    </source>
</evidence>
<protein>
    <submittedName>
        <fullName evidence="12">MFS transporter</fullName>
    </submittedName>
</protein>
<evidence type="ECO:0000256" key="3">
    <source>
        <dbReference type="ARBA" id="ARBA00022448"/>
    </source>
</evidence>
<feature type="compositionally biased region" description="Low complexity" evidence="9">
    <location>
        <begin position="444"/>
        <end position="459"/>
    </location>
</feature>
<dbReference type="PROSITE" id="PS00217">
    <property type="entry name" value="SUGAR_TRANSPORT_2"/>
    <property type="match status" value="1"/>
</dbReference>
<dbReference type="Pfam" id="PF07690">
    <property type="entry name" value="MFS_1"/>
    <property type="match status" value="1"/>
</dbReference>
<keyword evidence="13" id="KW-1185">Reference proteome</keyword>
<evidence type="ECO:0000256" key="10">
    <source>
        <dbReference type="SAM" id="Phobius"/>
    </source>
</evidence>
<dbReference type="InterPro" id="IPR051084">
    <property type="entry name" value="H+-coupled_symporters"/>
</dbReference>
<dbReference type="CDD" id="cd17367">
    <property type="entry name" value="MFS_KgtP"/>
    <property type="match status" value="1"/>
</dbReference>
<comment type="subcellular location">
    <subcellularLocation>
        <location evidence="1">Cell membrane</location>
        <topology evidence="1">Multi-pass membrane protein</topology>
    </subcellularLocation>
</comment>
<feature type="transmembrane region" description="Helical" evidence="10">
    <location>
        <begin position="243"/>
        <end position="260"/>
    </location>
</feature>
<dbReference type="InterPro" id="IPR020846">
    <property type="entry name" value="MFS_dom"/>
</dbReference>
<dbReference type="EMBL" id="CP059572">
    <property type="protein sequence ID" value="QXJ26218.1"/>
    <property type="molecule type" value="Genomic_DNA"/>
</dbReference>
<gene>
    <name evidence="12" type="ORF">AGRA3207_007845</name>
</gene>
<feature type="transmembrane region" description="Helical" evidence="10">
    <location>
        <begin position="370"/>
        <end position="391"/>
    </location>
</feature>
<keyword evidence="3" id="KW-0813">Transport</keyword>
<dbReference type="InterPro" id="IPR011701">
    <property type="entry name" value="MFS"/>
</dbReference>
<feature type="region of interest" description="Disordered" evidence="9">
    <location>
        <begin position="429"/>
        <end position="470"/>
    </location>
</feature>
<evidence type="ECO:0000256" key="2">
    <source>
        <dbReference type="ARBA" id="ARBA00008240"/>
    </source>
</evidence>
<keyword evidence="7 10" id="KW-1133">Transmembrane helix</keyword>
<name>A0ABX8R5W3_9ACTN</name>
<dbReference type="SUPFAM" id="SSF103473">
    <property type="entry name" value="MFS general substrate transporter"/>
    <property type="match status" value="1"/>
</dbReference>
<evidence type="ECO:0000313" key="12">
    <source>
        <dbReference type="EMBL" id="QXJ26218.1"/>
    </source>
</evidence>
<dbReference type="RefSeq" id="WP_231332458.1">
    <property type="nucleotide sequence ID" value="NZ_CP059572.1"/>
</dbReference>
<keyword evidence="8 10" id="KW-0472">Membrane</keyword>
<feature type="transmembrane region" description="Helical" evidence="10">
    <location>
        <begin position="280"/>
        <end position="297"/>
    </location>
</feature>
<feature type="transmembrane region" description="Helical" evidence="10">
    <location>
        <begin position="309"/>
        <end position="328"/>
    </location>
</feature>
<dbReference type="InterPro" id="IPR005829">
    <property type="entry name" value="Sugar_transporter_CS"/>
</dbReference>
<evidence type="ECO:0000313" key="13">
    <source>
        <dbReference type="Proteomes" id="UP001049518"/>
    </source>
</evidence>
<feature type="compositionally biased region" description="Pro residues" evidence="9">
    <location>
        <begin position="460"/>
        <end position="470"/>
    </location>
</feature>
<organism evidence="12 13">
    <name type="scientific">Actinomadura graeca</name>
    <dbReference type="NCBI Taxonomy" id="2750812"/>
    <lineage>
        <taxon>Bacteria</taxon>
        <taxon>Bacillati</taxon>
        <taxon>Actinomycetota</taxon>
        <taxon>Actinomycetes</taxon>
        <taxon>Streptosporangiales</taxon>
        <taxon>Thermomonosporaceae</taxon>
        <taxon>Actinomadura</taxon>
    </lineage>
</organism>
<evidence type="ECO:0000256" key="8">
    <source>
        <dbReference type="ARBA" id="ARBA00023136"/>
    </source>
</evidence>
<accession>A0ABX8R5W3</accession>
<dbReference type="PANTHER" id="PTHR43528:SF5">
    <property type="entry name" value="PROLINE_BETAINE TRANSPORTER"/>
    <property type="match status" value="1"/>
</dbReference>
<feature type="transmembrane region" description="Helical" evidence="10">
    <location>
        <begin position="189"/>
        <end position="208"/>
    </location>
</feature>